<dbReference type="EMBL" id="MT742541">
    <property type="protein sequence ID" value="QRE83920.1"/>
    <property type="molecule type" value="Genomic_DNA"/>
</dbReference>
<dbReference type="RefSeq" id="YP_010121800.1">
    <property type="nucleotide sequence ID" value="NC_056193.1"/>
</dbReference>
<evidence type="ECO:0000256" key="3">
    <source>
        <dbReference type="ARBA" id="ARBA00012944"/>
    </source>
</evidence>
<organism evidence="20">
    <name type="scientific">Callista chinensis</name>
    <dbReference type="NCBI Taxonomy" id="990943"/>
    <lineage>
        <taxon>Eukaryota</taxon>
        <taxon>Metazoa</taxon>
        <taxon>Spiralia</taxon>
        <taxon>Lophotrochozoa</taxon>
        <taxon>Mollusca</taxon>
        <taxon>Bivalvia</taxon>
        <taxon>Autobranchia</taxon>
        <taxon>Heteroconchia</taxon>
        <taxon>Euheterodonta</taxon>
        <taxon>Imparidentia</taxon>
        <taxon>Neoheterodontei</taxon>
        <taxon>Venerida</taxon>
        <taxon>Veneroidea</taxon>
        <taxon>Veneridae</taxon>
        <taxon>Callista</taxon>
    </lineage>
</organism>
<dbReference type="InterPro" id="IPR001750">
    <property type="entry name" value="ND/Mrp_TM"/>
</dbReference>
<evidence type="ECO:0000256" key="16">
    <source>
        <dbReference type="ARBA" id="ARBA00031028"/>
    </source>
</evidence>
<dbReference type="AlphaFoldDB" id="A0A889QID3"/>
<evidence type="ECO:0000313" key="20">
    <source>
        <dbReference type="EMBL" id="QRE83920.1"/>
    </source>
</evidence>
<keyword evidence="15 18" id="KW-0472">Membrane</keyword>
<keyword evidence="6" id="KW-0679">Respiratory chain</keyword>
<reference evidence="20" key="1">
    <citation type="submission" date="2020-07" db="EMBL/GenBank/DDBJ databases">
        <title>The complete mitogenome of Callista chinensis (Bivalvia:Veneridae).</title>
        <authorList>
            <person name="Li B."/>
            <person name="Luo S."/>
        </authorList>
    </citation>
    <scope>NUCLEOTIDE SEQUENCE</scope>
</reference>
<feature type="transmembrane region" description="Helical" evidence="18">
    <location>
        <begin position="73"/>
        <end position="96"/>
    </location>
</feature>
<evidence type="ECO:0000256" key="17">
    <source>
        <dbReference type="ARBA" id="ARBA00049551"/>
    </source>
</evidence>
<evidence type="ECO:0000256" key="2">
    <source>
        <dbReference type="ARBA" id="ARBA00007012"/>
    </source>
</evidence>
<evidence type="ECO:0000256" key="11">
    <source>
        <dbReference type="ARBA" id="ARBA00022989"/>
    </source>
</evidence>
<dbReference type="InterPro" id="IPR050175">
    <property type="entry name" value="Complex_I_Subunit_2"/>
</dbReference>
<keyword evidence="9" id="KW-1278">Translocase</keyword>
<feature type="transmembrane region" description="Helical" evidence="18">
    <location>
        <begin position="329"/>
        <end position="348"/>
    </location>
</feature>
<comment type="subcellular location">
    <subcellularLocation>
        <location evidence="1">Mitochondrion inner membrane</location>
        <topology evidence="1">Multi-pass membrane protein</topology>
    </subcellularLocation>
</comment>
<accession>A0A889QID3</accession>
<reference evidence="21" key="2">
    <citation type="journal article" date="2021" name="Mitochondrial DNA Part B Resour">
        <title>The complete mitogenome of Callista chinensis (Bivalvia: Veneridae).</title>
        <authorList>
            <person name="Li B."/>
            <person name="Luo S."/>
        </authorList>
    </citation>
    <scope>NUCLEOTIDE SEQUENCE</scope>
</reference>
<feature type="transmembrane region" description="Helical" evidence="18">
    <location>
        <begin position="249"/>
        <end position="274"/>
    </location>
</feature>
<evidence type="ECO:0000313" key="21">
    <source>
        <dbReference type="EMBL" id="QWM94239.1"/>
    </source>
</evidence>
<keyword evidence="5" id="KW-0813">Transport</keyword>
<comment type="similarity">
    <text evidence="2">Belongs to the complex I subunit 2 family.</text>
</comment>
<geneLocation type="mitochondrion" evidence="20"/>
<feature type="transmembrane region" description="Helical" evidence="18">
    <location>
        <begin position="215"/>
        <end position="237"/>
    </location>
</feature>
<feature type="transmembrane region" description="Helical" evidence="18">
    <location>
        <begin position="191"/>
        <end position="209"/>
    </location>
</feature>
<keyword evidence="7 18" id="KW-0812">Transmembrane</keyword>
<protein>
    <recommendedName>
        <fullName evidence="4">NADH-ubiquinone oxidoreductase chain 2</fullName>
        <ecNumber evidence="3">7.1.1.2</ecNumber>
    </recommendedName>
    <alternativeName>
        <fullName evidence="16">NADH dehydrogenase subunit 2</fullName>
    </alternativeName>
</protein>
<dbReference type="GeneID" id="65324630"/>
<evidence type="ECO:0000256" key="8">
    <source>
        <dbReference type="ARBA" id="ARBA00022792"/>
    </source>
</evidence>
<evidence type="ECO:0000256" key="12">
    <source>
        <dbReference type="ARBA" id="ARBA00023027"/>
    </source>
</evidence>
<dbReference type="GO" id="GO:0006120">
    <property type="term" value="P:mitochondrial electron transport, NADH to ubiquinone"/>
    <property type="evidence" value="ECO:0007669"/>
    <property type="project" value="TreeGrafter"/>
</dbReference>
<evidence type="ECO:0000256" key="10">
    <source>
        <dbReference type="ARBA" id="ARBA00022982"/>
    </source>
</evidence>
<evidence type="ECO:0000256" key="7">
    <source>
        <dbReference type="ARBA" id="ARBA00022692"/>
    </source>
</evidence>
<evidence type="ECO:0000256" key="14">
    <source>
        <dbReference type="ARBA" id="ARBA00023128"/>
    </source>
</evidence>
<name>A0A889QID3_9BIVA</name>
<keyword evidence="12" id="KW-0520">NAD</keyword>
<feature type="transmembrane region" description="Helical" evidence="18">
    <location>
        <begin position="12"/>
        <end position="37"/>
    </location>
</feature>
<dbReference type="Pfam" id="PF00361">
    <property type="entry name" value="Proton_antipo_M"/>
    <property type="match status" value="1"/>
</dbReference>
<comment type="catalytic activity">
    <reaction evidence="17">
        <text>a ubiquinone + NADH + 5 H(+)(in) = a ubiquinol + NAD(+) + 4 H(+)(out)</text>
        <dbReference type="Rhea" id="RHEA:29091"/>
        <dbReference type="Rhea" id="RHEA-COMP:9565"/>
        <dbReference type="Rhea" id="RHEA-COMP:9566"/>
        <dbReference type="ChEBI" id="CHEBI:15378"/>
        <dbReference type="ChEBI" id="CHEBI:16389"/>
        <dbReference type="ChEBI" id="CHEBI:17976"/>
        <dbReference type="ChEBI" id="CHEBI:57540"/>
        <dbReference type="ChEBI" id="CHEBI:57945"/>
        <dbReference type="EC" id="7.1.1.2"/>
    </reaction>
</comment>
<evidence type="ECO:0000256" key="15">
    <source>
        <dbReference type="ARBA" id="ARBA00023136"/>
    </source>
</evidence>
<evidence type="ECO:0000256" key="13">
    <source>
        <dbReference type="ARBA" id="ARBA00023075"/>
    </source>
</evidence>
<feature type="transmembrane region" description="Helical" evidence="18">
    <location>
        <begin position="128"/>
        <end position="148"/>
    </location>
</feature>
<evidence type="ECO:0000256" key="4">
    <source>
        <dbReference type="ARBA" id="ARBA00021008"/>
    </source>
</evidence>
<keyword evidence="8" id="KW-0999">Mitochondrion inner membrane</keyword>
<dbReference type="EC" id="7.1.1.2" evidence="3"/>
<feature type="transmembrane region" description="Helical" evidence="18">
    <location>
        <begin position="102"/>
        <end position="121"/>
    </location>
</feature>
<gene>
    <name evidence="20" type="primary">ND2</name>
    <name evidence="21" type="synonym">nad2</name>
</gene>
<feature type="transmembrane region" description="Helical" evidence="18">
    <location>
        <begin position="280"/>
        <end position="308"/>
    </location>
</feature>
<feature type="transmembrane region" description="Helical" evidence="18">
    <location>
        <begin position="160"/>
        <end position="179"/>
    </location>
</feature>
<keyword evidence="10" id="KW-0249">Electron transport</keyword>
<keyword evidence="14 20" id="KW-0496">Mitochondrion</keyword>
<dbReference type="GO" id="GO:0008137">
    <property type="term" value="F:NADH dehydrogenase (ubiquinone) activity"/>
    <property type="evidence" value="ECO:0007669"/>
    <property type="project" value="UniProtKB-EC"/>
</dbReference>
<feature type="transmembrane region" description="Helical" evidence="18">
    <location>
        <begin position="43"/>
        <end position="64"/>
    </location>
</feature>
<keyword evidence="13" id="KW-0830">Ubiquinone</keyword>
<dbReference type="CTD" id="4536"/>
<dbReference type="EMBL" id="MW118678">
    <property type="protein sequence ID" value="QWM94239.1"/>
    <property type="molecule type" value="Genomic_DNA"/>
</dbReference>
<keyword evidence="11 18" id="KW-1133">Transmembrane helix</keyword>
<evidence type="ECO:0000256" key="1">
    <source>
        <dbReference type="ARBA" id="ARBA00004448"/>
    </source>
</evidence>
<proteinExistence type="inferred from homology"/>
<dbReference type="PANTHER" id="PTHR46552:SF1">
    <property type="entry name" value="NADH-UBIQUINONE OXIDOREDUCTASE CHAIN 2"/>
    <property type="match status" value="1"/>
</dbReference>
<evidence type="ECO:0000256" key="5">
    <source>
        <dbReference type="ARBA" id="ARBA00022448"/>
    </source>
</evidence>
<evidence type="ECO:0000256" key="9">
    <source>
        <dbReference type="ARBA" id="ARBA00022967"/>
    </source>
</evidence>
<feature type="domain" description="NADH:quinone oxidoreductase/Mrp antiporter transmembrane" evidence="19">
    <location>
        <begin position="100"/>
        <end position="283"/>
    </location>
</feature>
<evidence type="ECO:0000256" key="18">
    <source>
        <dbReference type="SAM" id="Phobius"/>
    </source>
</evidence>
<sequence>MGYGNFISNPKIYSLFYSVCALAALVMAVSGVMFSLISAGVLGIWAGMEINFMGVICFMSGVYVEESESVMKYLIIQVIGSCFLLLGILTMVYWRFPLVSESFVIFGLMMKLGIFPFHFWVPGVMSSLSWAACFMVSVVQKVSPLWFLSNFMGDVSFCSLMEVLAVLTSVVGCLGGLGMLNYRVMLGYSSLVHLGFLVILCLSKLNLFWGYLGLYSILNCGLMWSLWSLNIYSYYNFIEEGGMSYYNELWWTSLYFFSLAGIPPFSGIFLKVFFLVNCWVFFPLGCVVCIASSAVSMYFYMSVIMEMVMYWGKSTMLMSNKWKKEKVSILILVSIFVNLLFSYPLFLLCGM</sequence>
<dbReference type="GO" id="GO:0005743">
    <property type="term" value="C:mitochondrial inner membrane"/>
    <property type="evidence" value="ECO:0007669"/>
    <property type="project" value="UniProtKB-SubCell"/>
</dbReference>
<dbReference type="PANTHER" id="PTHR46552">
    <property type="entry name" value="NADH-UBIQUINONE OXIDOREDUCTASE CHAIN 2"/>
    <property type="match status" value="1"/>
</dbReference>
<evidence type="ECO:0000259" key="19">
    <source>
        <dbReference type="Pfam" id="PF00361"/>
    </source>
</evidence>
<evidence type="ECO:0000256" key="6">
    <source>
        <dbReference type="ARBA" id="ARBA00022660"/>
    </source>
</evidence>